<protein>
    <submittedName>
        <fullName evidence="1">Uncharacterized protein</fullName>
    </submittedName>
</protein>
<reference evidence="1" key="1">
    <citation type="submission" date="2018-05" db="EMBL/GenBank/DDBJ databases">
        <authorList>
            <person name="Lanie J.A."/>
            <person name="Ng W.-L."/>
            <person name="Kazmierczak K.M."/>
            <person name="Andrzejewski T.M."/>
            <person name="Davidsen T.M."/>
            <person name="Wayne K.J."/>
            <person name="Tettelin H."/>
            <person name="Glass J.I."/>
            <person name="Rusch D."/>
            <person name="Podicherti R."/>
            <person name="Tsui H.-C.T."/>
            <person name="Winkler M.E."/>
        </authorList>
    </citation>
    <scope>NUCLEOTIDE SEQUENCE</scope>
</reference>
<organism evidence="1">
    <name type="scientific">marine metagenome</name>
    <dbReference type="NCBI Taxonomy" id="408172"/>
    <lineage>
        <taxon>unclassified sequences</taxon>
        <taxon>metagenomes</taxon>
        <taxon>ecological metagenomes</taxon>
    </lineage>
</organism>
<name>A0A382Z0X0_9ZZZZ</name>
<gene>
    <name evidence="1" type="ORF">METZ01_LOCUS441834</name>
</gene>
<dbReference type="AlphaFoldDB" id="A0A382Z0X0"/>
<dbReference type="EMBL" id="UINC01180004">
    <property type="protein sequence ID" value="SVD88980.1"/>
    <property type="molecule type" value="Genomic_DNA"/>
</dbReference>
<sequence>MTEKEKNLLTTTLLAQTVAGARNVKPMERLEALHNDIGAILLGEKPTASWALTGGNKRD</sequence>
<accession>A0A382Z0X0</accession>
<proteinExistence type="predicted"/>
<evidence type="ECO:0000313" key="1">
    <source>
        <dbReference type="EMBL" id="SVD88980.1"/>
    </source>
</evidence>